<evidence type="ECO:0000259" key="1">
    <source>
        <dbReference type="Pfam" id="PF01425"/>
    </source>
</evidence>
<protein>
    <submittedName>
        <fullName evidence="2">Glutamyl-tRNA (Gln) amidotransferase subunit A</fullName>
    </submittedName>
</protein>
<dbReference type="PANTHER" id="PTHR11895">
    <property type="entry name" value="TRANSAMIDASE"/>
    <property type="match status" value="1"/>
</dbReference>
<dbReference type="eggNOG" id="COG0154">
    <property type="taxonomic scope" value="Bacteria"/>
</dbReference>
<organism evidence="2 3">
    <name type="scientific">Metamycoplasma auris 15026</name>
    <dbReference type="NCBI Taxonomy" id="1188233"/>
    <lineage>
        <taxon>Bacteria</taxon>
        <taxon>Bacillati</taxon>
        <taxon>Mycoplasmatota</taxon>
        <taxon>Mycoplasmoidales</taxon>
        <taxon>Metamycoplasmataceae</taxon>
        <taxon>Metamycoplasma</taxon>
    </lineage>
</organism>
<sequence>MKNKNLNDVINKLTNDKNNAVSIVFNNAKLNDRGILSNYIFTIKDNYADTNVACRASSLFLKTFKPQYKATALKLLEEAGAACVARTNLDEFGLAGSGEHSAYGLIKNPLNAQYLVGGSSSGAAATFYDEIDFAIGSDTGDSVRKPASNIGQIGFKPSYGAISRYGLFAYASSLDTVAYFTHNIEDLIKISSVLYKKDFQNDMTSIDLSFDYNDIKEIKPLKIAYLNCFDKLSPSVAFAYKKLLEKLKKENIELIEIQEDEKLFNSIDVIYKVISFSEASSNLANLTGVAFGQRKEEKDWTETFIKTRSQYLGKMVKSRLILGSLFLENENQIKYFVKAKKLRRILANHFTKIHESADLFIYPASNDIASKINETPKYQSYLDFILTYANLVGNPSLTMKLGVDKETLMPFNIAVDTKIYHDTKLFAHSLYLKKILEDINE</sequence>
<accession>N9V1T0</accession>
<dbReference type="Gene3D" id="3.90.1300.10">
    <property type="entry name" value="Amidase signature (AS) domain"/>
    <property type="match status" value="1"/>
</dbReference>
<dbReference type="InterPro" id="IPR023631">
    <property type="entry name" value="Amidase_dom"/>
</dbReference>
<dbReference type="InterPro" id="IPR000120">
    <property type="entry name" value="Amidase"/>
</dbReference>
<name>N9V1T0_9BACT</name>
<dbReference type="InterPro" id="IPR036928">
    <property type="entry name" value="AS_sf"/>
</dbReference>
<dbReference type="OrthoDB" id="9811471at2"/>
<evidence type="ECO:0000313" key="3">
    <source>
        <dbReference type="Proteomes" id="UP000013131"/>
    </source>
</evidence>
<feature type="domain" description="Amidase" evidence="1">
    <location>
        <begin position="30"/>
        <end position="425"/>
    </location>
</feature>
<gene>
    <name evidence="2" type="primary">gatA</name>
    <name evidence="2" type="ORF">MAU_0490</name>
</gene>
<evidence type="ECO:0000313" key="2">
    <source>
        <dbReference type="EMBL" id="ENY69337.1"/>
    </source>
</evidence>
<dbReference type="Proteomes" id="UP000013131">
    <property type="component" value="Unassembled WGS sequence"/>
</dbReference>
<reference evidence="2 3" key="1">
    <citation type="journal article" date="2013" name="Genome Announc.">
        <title>Draft Genome Sequences of Mycoplasma auris and Mycoplasma yeatsii, Two Species of the Ear Canal of Caprinae.</title>
        <authorList>
            <person name="Dordet-Frisoni E."/>
            <person name="Baranowski E."/>
            <person name="Barre A."/>
            <person name="Blanchard A."/>
            <person name="Breton M."/>
            <person name="Couture C."/>
            <person name="Dupuy V."/>
            <person name="Gaurivaud P."/>
            <person name="Jacob D."/>
            <person name="Lemaitre C."/>
            <person name="Manso-Silvan L."/>
            <person name="Nikolski M."/>
            <person name="Nouvel L.X."/>
            <person name="Poumarat F."/>
            <person name="Sirand-Pugnet P."/>
            <person name="Thebault P."/>
            <person name="Theil S."/>
            <person name="Thiaucourt F."/>
            <person name="Citti C."/>
            <person name="Tardy F."/>
        </authorList>
    </citation>
    <scope>NUCLEOTIDE SEQUENCE [LARGE SCALE GENOMIC DNA]</scope>
    <source>
        <strain evidence="2 3">15026</strain>
    </source>
</reference>
<dbReference type="EMBL" id="AORI01000001">
    <property type="protein sequence ID" value="ENY69337.1"/>
    <property type="molecule type" value="Genomic_DNA"/>
</dbReference>
<dbReference type="NCBIfam" id="NF005517">
    <property type="entry name" value="PRK07139.1"/>
    <property type="match status" value="1"/>
</dbReference>
<dbReference type="Pfam" id="PF01425">
    <property type="entry name" value="Amidase"/>
    <property type="match status" value="1"/>
</dbReference>
<dbReference type="SUPFAM" id="SSF75304">
    <property type="entry name" value="Amidase signature (AS) enzymes"/>
    <property type="match status" value="1"/>
</dbReference>
<dbReference type="PANTHER" id="PTHR11895:SF151">
    <property type="entry name" value="GLUTAMYL-TRNA(GLN) AMIDOTRANSFERASE SUBUNIT A"/>
    <property type="match status" value="1"/>
</dbReference>
<dbReference type="GO" id="GO:0016740">
    <property type="term" value="F:transferase activity"/>
    <property type="evidence" value="ECO:0007669"/>
    <property type="project" value="UniProtKB-KW"/>
</dbReference>
<dbReference type="AlphaFoldDB" id="N9V1T0"/>
<dbReference type="RefSeq" id="WP_004423114.1">
    <property type="nucleotide sequence ID" value="NZ_AORI01000001.1"/>
</dbReference>
<comment type="caution">
    <text evidence="2">The sequence shown here is derived from an EMBL/GenBank/DDBJ whole genome shotgun (WGS) entry which is preliminary data.</text>
</comment>
<dbReference type="STRING" id="1188233.MAU_0490"/>
<dbReference type="PATRIC" id="fig|1188233.3.peg.49"/>
<keyword evidence="2" id="KW-0808">Transferase</keyword>
<proteinExistence type="predicted"/>
<keyword evidence="3" id="KW-1185">Reference proteome</keyword>